<keyword evidence="4" id="KW-0479">Metal-binding</keyword>
<accession>A0A5N0UVK3</accession>
<evidence type="ECO:0000259" key="11">
    <source>
        <dbReference type="Pfam" id="PF04234"/>
    </source>
</evidence>
<dbReference type="PANTHER" id="PTHR34820">
    <property type="entry name" value="INNER MEMBRANE PROTEIN YEBZ"/>
    <property type="match status" value="1"/>
</dbReference>
<keyword evidence="14" id="KW-1185">Reference proteome</keyword>
<dbReference type="PANTHER" id="PTHR34820:SF4">
    <property type="entry name" value="INNER MEMBRANE PROTEIN YEBZ"/>
    <property type="match status" value="1"/>
</dbReference>
<keyword evidence="6 9" id="KW-1133">Transmembrane helix</keyword>
<comment type="subcellular location">
    <subcellularLocation>
        <location evidence="1">Cell membrane</location>
        <topology evidence="1">Multi-pass membrane protein</topology>
    </subcellularLocation>
</comment>
<dbReference type="Proteomes" id="UP000319769">
    <property type="component" value="Unassembled WGS sequence"/>
</dbReference>
<evidence type="ECO:0000256" key="4">
    <source>
        <dbReference type="ARBA" id="ARBA00022723"/>
    </source>
</evidence>
<feature type="signal peptide" evidence="10">
    <location>
        <begin position="1"/>
        <end position="28"/>
    </location>
</feature>
<feature type="transmembrane region" description="Helical" evidence="9">
    <location>
        <begin position="363"/>
        <end position="385"/>
    </location>
</feature>
<evidence type="ECO:0000256" key="9">
    <source>
        <dbReference type="SAM" id="Phobius"/>
    </source>
</evidence>
<keyword evidence="5 10" id="KW-0732">Signal</keyword>
<sequence length="548" mass="56156">MIAARVLFVALTGWLLLVAGAGVASAHAALDSTDPAQGSVLATAPARVTLTFSETVQVAGNGVRVLAPDGTQADAGQAGSAGNAVFVGLRGGLPEGTYTVSWRVVSADSHPVSGAFTFSIGHASAARAEASAPPGDSTVSVLYAIARAVAFAAFAVLVGSAAFVLSCLPGAMISRAVRIVVFTGWAGSVAGCLGSLLLQGPYGFGLGLGAAFDVPVLKEVMAGRIGGALQARLFLLFLCGVYVVWLCSAPGRRGHRWALGVAGSVLAVALALTWSVGGHAAVGLQPAVAVPVDVLHLIAMAVWLGGLTTLLVVIFRRVVPEADLMGAARRFSTIAAASVAVLVATGSYQAWRQLGTWSAWLSTGYGRLLLVKVVVVAFVVVAAAFSRRWVRQRGEAGPRAFRWSVLAEAGLGVVVLSVTALLVESEPGRTATAAPPGPVHREVAYDTGGPGGSGRVEVDIDPAAGGPNTVRIVVEDSAGRPRQVPELHARLTRPDRGLGPLEIPLRPTGFGYEALGEQIPASGSWQLALTVRTSDLDETVVATTIDIR</sequence>
<dbReference type="GO" id="GO:0005886">
    <property type="term" value="C:plasma membrane"/>
    <property type="evidence" value="ECO:0007669"/>
    <property type="project" value="UniProtKB-SubCell"/>
</dbReference>
<keyword evidence="7" id="KW-0186">Copper</keyword>
<dbReference type="GO" id="GO:0042597">
    <property type="term" value="C:periplasmic space"/>
    <property type="evidence" value="ECO:0007669"/>
    <property type="project" value="InterPro"/>
</dbReference>
<protein>
    <submittedName>
        <fullName evidence="13">Copper resistance protein CopC</fullName>
    </submittedName>
</protein>
<feature type="transmembrane region" description="Helical" evidence="9">
    <location>
        <begin position="405"/>
        <end position="423"/>
    </location>
</feature>
<keyword evidence="8 9" id="KW-0472">Membrane</keyword>
<evidence type="ECO:0000256" key="1">
    <source>
        <dbReference type="ARBA" id="ARBA00004651"/>
    </source>
</evidence>
<dbReference type="OrthoDB" id="5242236at2"/>
<feature type="domain" description="Copper resistance protein D" evidence="12">
    <location>
        <begin position="327"/>
        <end position="422"/>
    </location>
</feature>
<feature type="transmembrane region" description="Helical" evidence="9">
    <location>
        <begin position="297"/>
        <end position="319"/>
    </location>
</feature>
<feature type="transmembrane region" description="Helical" evidence="9">
    <location>
        <begin position="141"/>
        <end position="165"/>
    </location>
</feature>
<dbReference type="InterPro" id="IPR008457">
    <property type="entry name" value="Cu-R_CopD_dom"/>
</dbReference>
<keyword evidence="3 9" id="KW-0812">Transmembrane</keyword>
<dbReference type="Pfam" id="PF05425">
    <property type="entry name" value="CopD"/>
    <property type="match status" value="1"/>
</dbReference>
<evidence type="ECO:0000256" key="2">
    <source>
        <dbReference type="ARBA" id="ARBA00022475"/>
    </source>
</evidence>
<dbReference type="AlphaFoldDB" id="A0A5N0UVK3"/>
<reference evidence="13" key="1">
    <citation type="submission" date="2019-09" db="EMBL/GenBank/DDBJ databases">
        <authorList>
            <person name="Teo W.F.A."/>
            <person name="Duangmal K."/>
        </authorList>
    </citation>
    <scope>NUCLEOTIDE SEQUENCE [LARGE SCALE GENOMIC DNA]</scope>
    <source>
        <strain evidence="13">K81G1</strain>
    </source>
</reference>
<evidence type="ECO:0000256" key="8">
    <source>
        <dbReference type="ARBA" id="ARBA00023136"/>
    </source>
</evidence>
<feature type="chain" id="PRO_5038642349" evidence="10">
    <location>
        <begin position="29"/>
        <end position="548"/>
    </location>
</feature>
<dbReference type="SUPFAM" id="SSF81296">
    <property type="entry name" value="E set domains"/>
    <property type="match status" value="1"/>
</dbReference>
<evidence type="ECO:0000256" key="3">
    <source>
        <dbReference type="ARBA" id="ARBA00022692"/>
    </source>
</evidence>
<evidence type="ECO:0000256" key="5">
    <source>
        <dbReference type="ARBA" id="ARBA00022729"/>
    </source>
</evidence>
<evidence type="ECO:0000313" key="13">
    <source>
        <dbReference type="EMBL" id="KAA9154666.1"/>
    </source>
</evidence>
<evidence type="ECO:0000256" key="7">
    <source>
        <dbReference type="ARBA" id="ARBA00023008"/>
    </source>
</evidence>
<evidence type="ECO:0000256" key="10">
    <source>
        <dbReference type="SAM" id="SignalP"/>
    </source>
</evidence>
<name>A0A5N0UVK3_9PSEU</name>
<evidence type="ECO:0000256" key="6">
    <source>
        <dbReference type="ARBA" id="ARBA00022989"/>
    </source>
</evidence>
<dbReference type="InterPro" id="IPR014755">
    <property type="entry name" value="Cu-Rt/internalin_Ig-like"/>
</dbReference>
<feature type="transmembrane region" description="Helical" evidence="9">
    <location>
        <begin position="331"/>
        <end position="351"/>
    </location>
</feature>
<dbReference type="InterPro" id="IPR007348">
    <property type="entry name" value="CopC_dom"/>
</dbReference>
<organism evidence="13 14">
    <name type="scientific">Amycolatopsis acidicola</name>
    <dbReference type="NCBI Taxonomy" id="2596893"/>
    <lineage>
        <taxon>Bacteria</taxon>
        <taxon>Bacillati</taxon>
        <taxon>Actinomycetota</taxon>
        <taxon>Actinomycetes</taxon>
        <taxon>Pseudonocardiales</taxon>
        <taxon>Pseudonocardiaceae</taxon>
        <taxon>Amycolatopsis</taxon>
    </lineage>
</organism>
<dbReference type="InterPro" id="IPR014756">
    <property type="entry name" value="Ig_E-set"/>
</dbReference>
<proteinExistence type="predicted"/>
<dbReference type="EMBL" id="VMNW02000063">
    <property type="protein sequence ID" value="KAA9154666.1"/>
    <property type="molecule type" value="Genomic_DNA"/>
</dbReference>
<keyword evidence="2" id="KW-1003">Cell membrane</keyword>
<dbReference type="Pfam" id="PF04234">
    <property type="entry name" value="CopC"/>
    <property type="match status" value="1"/>
</dbReference>
<evidence type="ECO:0000259" key="12">
    <source>
        <dbReference type="Pfam" id="PF05425"/>
    </source>
</evidence>
<comment type="caution">
    <text evidence="13">The sequence shown here is derived from an EMBL/GenBank/DDBJ whole genome shotgun (WGS) entry which is preliminary data.</text>
</comment>
<dbReference type="GO" id="GO:0005507">
    <property type="term" value="F:copper ion binding"/>
    <property type="evidence" value="ECO:0007669"/>
    <property type="project" value="InterPro"/>
</dbReference>
<dbReference type="RefSeq" id="WP_144749460.1">
    <property type="nucleotide sequence ID" value="NZ_VMNW02000063.1"/>
</dbReference>
<feature type="domain" description="CopC" evidence="11">
    <location>
        <begin position="27"/>
        <end position="120"/>
    </location>
</feature>
<feature type="transmembrane region" description="Helical" evidence="9">
    <location>
        <begin position="225"/>
        <end position="245"/>
    </location>
</feature>
<dbReference type="InterPro" id="IPR032694">
    <property type="entry name" value="CopC/D"/>
</dbReference>
<dbReference type="Gene3D" id="2.60.40.1220">
    <property type="match status" value="1"/>
</dbReference>
<feature type="transmembrane region" description="Helical" evidence="9">
    <location>
        <begin position="257"/>
        <end position="277"/>
    </location>
</feature>
<gene>
    <name evidence="13" type="ORF">FPZ12_031295</name>
</gene>
<dbReference type="GO" id="GO:0006825">
    <property type="term" value="P:copper ion transport"/>
    <property type="evidence" value="ECO:0007669"/>
    <property type="project" value="InterPro"/>
</dbReference>
<evidence type="ECO:0000313" key="14">
    <source>
        <dbReference type="Proteomes" id="UP000319769"/>
    </source>
</evidence>
<dbReference type="GO" id="GO:0046688">
    <property type="term" value="P:response to copper ion"/>
    <property type="evidence" value="ECO:0007669"/>
    <property type="project" value="InterPro"/>
</dbReference>
<feature type="transmembrane region" description="Helical" evidence="9">
    <location>
        <begin position="177"/>
        <end position="198"/>
    </location>
</feature>